<evidence type="ECO:0000259" key="2">
    <source>
        <dbReference type="Pfam" id="PF12222"/>
    </source>
</evidence>
<name>A0A8H7T7G7_9HELO</name>
<protein>
    <recommendedName>
        <fullName evidence="2">Peptide N-acetyl-beta-D-glucosaminyl asparaginase amidase A N-terminal domain-containing protein</fullName>
    </recommendedName>
</protein>
<comment type="caution">
    <text evidence="3">The sequence shown here is derived from an EMBL/GenBank/DDBJ whole genome shotgun (WGS) entry which is preliminary data.</text>
</comment>
<keyword evidence="4" id="KW-1185">Reference proteome</keyword>
<organism evidence="3 4">
    <name type="scientific">Cadophora malorum</name>
    <dbReference type="NCBI Taxonomy" id="108018"/>
    <lineage>
        <taxon>Eukaryota</taxon>
        <taxon>Fungi</taxon>
        <taxon>Dikarya</taxon>
        <taxon>Ascomycota</taxon>
        <taxon>Pezizomycotina</taxon>
        <taxon>Leotiomycetes</taxon>
        <taxon>Helotiales</taxon>
        <taxon>Ploettnerulaceae</taxon>
        <taxon>Cadophora</taxon>
    </lineage>
</organism>
<feature type="signal peptide" evidence="1">
    <location>
        <begin position="1"/>
        <end position="17"/>
    </location>
</feature>
<dbReference type="InterPro" id="IPR021102">
    <property type="entry name" value="PNGase_A"/>
</dbReference>
<dbReference type="InterPro" id="IPR056948">
    <property type="entry name" value="PNGaseA_N"/>
</dbReference>
<feature type="domain" description="Peptide N-acetyl-beta-D-glucosaminyl asparaginase amidase A N-terminal" evidence="2">
    <location>
        <begin position="45"/>
        <end position="363"/>
    </location>
</feature>
<dbReference type="AlphaFoldDB" id="A0A8H7T7G7"/>
<feature type="chain" id="PRO_5034621657" description="Peptide N-acetyl-beta-D-glucosaminyl asparaginase amidase A N-terminal domain-containing protein" evidence="1">
    <location>
        <begin position="18"/>
        <end position="603"/>
    </location>
</feature>
<dbReference type="EMBL" id="JAFJYH010000298">
    <property type="protein sequence ID" value="KAG4413738.1"/>
    <property type="molecule type" value="Genomic_DNA"/>
</dbReference>
<dbReference type="PANTHER" id="PTHR31104">
    <property type="entry name" value="PEPTIDE-N4-(N-ACETYL-BETA-GLUCOSAMINYL)ASPARAGINE AMIDASE A PROTEIN"/>
    <property type="match status" value="1"/>
</dbReference>
<reference evidence="3" key="1">
    <citation type="submission" date="2021-02" db="EMBL/GenBank/DDBJ databases">
        <title>Genome sequence Cadophora malorum strain M34.</title>
        <authorList>
            <person name="Stefanovic E."/>
            <person name="Vu D."/>
            <person name="Scully C."/>
            <person name="Dijksterhuis J."/>
            <person name="Roader J."/>
            <person name="Houbraken J."/>
        </authorList>
    </citation>
    <scope>NUCLEOTIDE SEQUENCE</scope>
    <source>
        <strain evidence="3">M34</strain>
    </source>
</reference>
<dbReference type="Pfam" id="PF12222">
    <property type="entry name" value="PNGaseA"/>
    <property type="match status" value="1"/>
</dbReference>
<evidence type="ECO:0000313" key="4">
    <source>
        <dbReference type="Proteomes" id="UP000664132"/>
    </source>
</evidence>
<sequence length="603" mass="66555">MLLIVLVFVGLLREAFGAREGLKRRLYGNESTELLEVFQVEAPLRKSYDDTSCKQVIMQHDFTASYGSPYVGMYSPPTGCNFTTVIFNMSITSAGINYDRLGLLYLGDVEVWRTTTGMPVRTGIFYNFLKDVTVFDALLRTQQKVIMQLDNIYNDVFTGNFNVTVTALYYDDEKFFTPANTILPISSKRSSENHSSVISLPDGNASISVTFPRNVERAVVSIIASGNGAEEFWFTNVPTEYEKTFNNTAIYGYSPFREVQLLIDGVLAGAIWPFPTIFTGGISPGLWVPIVGVDTYDLPNFEIDVSPWLGLLCDGKSHTFELKVLGYDSVTTLGTVGSNWWVSGSIFLWVDSAGDQTTGSAIQSWTPPPQLEFTSIITTSSGLNTTLWVELTAERSISHTSTITTSAGSRELTWTQNLRYLNIQNFTAKGYNETLYQLTSGTSTFSSSDEDAAAITNTFSYPLSFAQDYVIPVDPTVVNSTLVAELDRSKISSGTSILSYLTSPKAFDVPSLLATRQNGSCIYFWNNTYYQFAGAIDPAQGTIGVTEQWFSFLGPLTSGDIDAYGRHVEAVDGYEPVLVLDETFEKEIAVPDTVNLVDVKEDL</sequence>
<proteinExistence type="predicted"/>
<keyword evidence="1" id="KW-0732">Signal</keyword>
<dbReference type="Pfam" id="PF25156">
    <property type="entry name" value="PNGase_A_C"/>
    <property type="match status" value="1"/>
</dbReference>
<accession>A0A8H7T7G7</accession>
<evidence type="ECO:0000256" key="1">
    <source>
        <dbReference type="SAM" id="SignalP"/>
    </source>
</evidence>
<gene>
    <name evidence="3" type="ORF">IFR04_013133</name>
</gene>
<evidence type="ECO:0000313" key="3">
    <source>
        <dbReference type="EMBL" id="KAG4413738.1"/>
    </source>
</evidence>
<dbReference type="Proteomes" id="UP000664132">
    <property type="component" value="Unassembled WGS sequence"/>
</dbReference>
<dbReference type="OrthoDB" id="1612078at2759"/>